<feature type="region of interest" description="Disordered" evidence="3">
    <location>
        <begin position="607"/>
        <end position="699"/>
    </location>
</feature>
<dbReference type="AlphaFoldDB" id="A0ABD1TCZ2"/>
<dbReference type="PANTHER" id="PTHR35743:SF1">
    <property type="entry name" value="NODULIN HOMEOBOX"/>
    <property type="match status" value="1"/>
</dbReference>
<dbReference type="InterPro" id="IPR056559">
    <property type="entry name" value="NDX_C"/>
</dbReference>
<dbReference type="GO" id="GO:0003677">
    <property type="term" value="F:DNA binding"/>
    <property type="evidence" value="ECO:0007669"/>
    <property type="project" value="UniProtKB-UniRule"/>
</dbReference>
<dbReference type="InterPro" id="IPR057287">
    <property type="entry name" value="Ndx_N"/>
</dbReference>
<comment type="caution">
    <text evidence="5">The sequence shown here is derived from an EMBL/GenBank/DDBJ whole genome shotgun (WGS) entry which is preliminary data.</text>
</comment>
<evidence type="ECO:0000313" key="5">
    <source>
        <dbReference type="EMBL" id="KAL2510598.1"/>
    </source>
</evidence>
<dbReference type="PANTHER" id="PTHR35743">
    <property type="entry name" value="NODULIN HOMEOBOX"/>
    <property type="match status" value="1"/>
</dbReference>
<keyword evidence="2" id="KW-0371">Homeobox</keyword>
<evidence type="ECO:0000256" key="3">
    <source>
        <dbReference type="SAM" id="MobiDB-lite"/>
    </source>
</evidence>
<dbReference type="GO" id="GO:0005634">
    <property type="term" value="C:nucleus"/>
    <property type="evidence" value="ECO:0007669"/>
    <property type="project" value="UniProtKB-SubCell"/>
</dbReference>
<feature type="compositionally biased region" description="Basic and acidic residues" evidence="3">
    <location>
        <begin position="618"/>
        <end position="628"/>
    </location>
</feature>
<dbReference type="EMBL" id="JBFOLK010000005">
    <property type="protein sequence ID" value="KAL2510598.1"/>
    <property type="molecule type" value="Genomic_DNA"/>
</dbReference>
<dbReference type="Pfam" id="PF25246">
    <property type="entry name" value="Nodulin_N"/>
    <property type="match status" value="1"/>
</dbReference>
<keyword evidence="2" id="KW-0539">Nucleus</keyword>
<evidence type="ECO:0000256" key="2">
    <source>
        <dbReference type="PROSITE-ProRule" id="PRU00108"/>
    </source>
</evidence>
<dbReference type="Pfam" id="PF24679">
    <property type="entry name" value="Nodulin_C"/>
    <property type="match status" value="1"/>
</dbReference>
<feature type="DNA-binding region" description="Homeobox" evidence="2">
    <location>
        <begin position="694"/>
        <end position="760"/>
    </location>
</feature>
<feature type="compositionally biased region" description="Basic and acidic residues" evidence="3">
    <location>
        <begin position="659"/>
        <end position="673"/>
    </location>
</feature>
<dbReference type="Proteomes" id="UP001604336">
    <property type="component" value="Unassembled WGS sequence"/>
</dbReference>
<dbReference type="PROSITE" id="PS50071">
    <property type="entry name" value="HOMEOBOX_2"/>
    <property type="match status" value="1"/>
</dbReference>
<evidence type="ECO:0000256" key="1">
    <source>
        <dbReference type="ARBA" id="ARBA00004123"/>
    </source>
</evidence>
<feature type="compositionally biased region" description="Basic and acidic residues" evidence="3">
    <location>
        <begin position="683"/>
        <end position="692"/>
    </location>
</feature>
<dbReference type="SMART" id="SM00389">
    <property type="entry name" value="HOX"/>
    <property type="match status" value="1"/>
</dbReference>
<name>A0ABD1TCZ2_9LAMI</name>
<dbReference type="InterPro" id="IPR039325">
    <property type="entry name" value="NDX"/>
</dbReference>
<dbReference type="InterPro" id="IPR001356">
    <property type="entry name" value="HD"/>
</dbReference>
<evidence type="ECO:0000259" key="4">
    <source>
        <dbReference type="PROSITE" id="PS50071"/>
    </source>
</evidence>
<feature type="compositionally biased region" description="Polar residues" evidence="3">
    <location>
        <begin position="644"/>
        <end position="658"/>
    </location>
</feature>
<sequence length="971" mass="108216">MRSLKEEASTITELLNPLAKRADEALDLIAAVQGLHGLTSQQLSKLIRDSGNNILHHITEEGSHVQIDVEKFARNLPAHLISVVMAWEREKSTFKYLLCGILLLHSMCDLASRVPKVEQILLDDVKVSEQLIDLVFYLLIVLASDRQEHQVPNDMILLHSALVACSLKLLTVIISPQWQEVAQVLTAYYKIDVFMEASFTAVCKDIKFLQTKLSAERAESSRNISPTNEETLNHLCQQCESSLKFLHSLCQQKLLRERIVKNKELCGKGGILLLAQAVMNLKISPFYSETSPYMATTVSGLKSKALSILLHLCEAESVSYLDEVASNRGSQDMAKSIALQVLELLKKMFGIDSKQLTTSSEKTYPKGQLELNAMRLADIFSDDSNFRSFIMINFTEALASIFLLSHGEFLSGWCSSDLPVCEDDTTLDVPRASYAHQRTSLLIKVIANLHCYVPNVCQDEKDLFLNKFVRCLQKEPQKISDASSSILDAEKTMTVSKNLGSLLSHAESLIPGFLNEDDVQLLRLFISQFKSSFAPGASEDNRIQESKFERSVSWDKKFGISHQEVQNTEVCPSPLLTKIAPDYSNRNINVKEGILENDDFQEASRLEVISNGNDESIDVDRKSGRTEQGKPTGGATEIERDTPNFETSGSDSSSTRGKNSVDRMDVDHIKESGFVESQEDEKVETMHSDEKQQRKRKRTVMNDKQIALIENALVDEPDMHRNSTSLRLWADKLTLHGAEVTTSRLKNWLNNRKAKLARAAKDGRVPSEGDNLDRQGGSGVTLHFESPHCRPMEDVYFPSATKGSREIEITDTASRASISKNFGASISPIDLIQSDFVHFEPGQYVTLVGEKAEEVGKGKVFQVRGKWYGKDLEGSGMCVVDVIELIIDRFAKVLHPLEVTGTTFDQTEKSLGCIRVLWDTNKLFPLPLPPRLKLQPQGQGGLTPPSKSPRNLARWTNVVVLGVLFGAAKSA</sequence>
<gene>
    <name evidence="5" type="ORF">Adt_16198</name>
</gene>
<accession>A0ABD1TCZ2</accession>
<keyword evidence="6" id="KW-1185">Reference proteome</keyword>
<evidence type="ECO:0000313" key="6">
    <source>
        <dbReference type="Proteomes" id="UP001604336"/>
    </source>
</evidence>
<feature type="domain" description="Homeobox" evidence="4">
    <location>
        <begin position="692"/>
        <end position="759"/>
    </location>
</feature>
<proteinExistence type="predicted"/>
<comment type="subcellular location">
    <subcellularLocation>
        <location evidence="1 2">Nucleus</location>
    </subcellularLocation>
</comment>
<protein>
    <submittedName>
        <fullName evidence="5">Sequence-specific DNA binding transcription factor</fullName>
    </submittedName>
</protein>
<dbReference type="Pfam" id="PF24426">
    <property type="entry name" value="HTH_NDX"/>
    <property type="match status" value="1"/>
</dbReference>
<organism evidence="5 6">
    <name type="scientific">Abeliophyllum distichum</name>
    <dbReference type="NCBI Taxonomy" id="126358"/>
    <lineage>
        <taxon>Eukaryota</taxon>
        <taxon>Viridiplantae</taxon>
        <taxon>Streptophyta</taxon>
        <taxon>Embryophyta</taxon>
        <taxon>Tracheophyta</taxon>
        <taxon>Spermatophyta</taxon>
        <taxon>Magnoliopsida</taxon>
        <taxon>eudicotyledons</taxon>
        <taxon>Gunneridae</taxon>
        <taxon>Pentapetalae</taxon>
        <taxon>asterids</taxon>
        <taxon>lamiids</taxon>
        <taxon>Lamiales</taxon>
        <taxon>Oleaceae</taxon>
        <taxon>Forsythieae</taxon>
        <taxon>Abeliophyllum</taxon>
    </lineage>
</organism>
<reference evidence="6" key="1">
    <citation type="submission" date="2024-07" db="EMBL/GenBank/DDBJ databases">
        <title>Two chromosome-level genome assemblies of Korean endemic species Abeliophyllum distichum and Forsythia ovata (Oleaceae).</title>
        <authorList>
            <person name="Jang H."/>
        </authorList>
    </citation>
    <scope>NUCLEOTIDE SEQUENCE [LARGE SCALE GENOMIC DNA]</scope>
</reference>
<dbReference type="InterPro" id="IPR056560">
    <property type="entry name" value="HTH_NDX"/>
</dbReference>
<keyword evidence="2" id="KW-0238">DNA-binding</keyword>